<feature type="transmembrane region" description="Helical" evidence="5">
    <location>
        <begin position="158"/>
        <end position="187"/>
    </location>
</feature>
<evidence type="ECO:0008006" key="8">
    <source>
        <dbReference type="Google" id="ProtNLM"/>
    </source>
</evidence>
<evidence type="ECO:0000256" key="4">
    <source>
        <dbReference type="ARBA" id="ARBA00023136"/>
    </source>
</evidence>
<feature type="transmembrane region" description="Helical" evidence="5">
    <location>
        <begin position="46"/>
        <end position="66"/>
    </location>
</feature>
<dbReference type="PANTHER" id="PTHR23112">
    <property type="entry name" value="G PROTEIN-COUPLED RECEPTOR 157-RELATED"/>
    <property type="match status" value="1"/>
</dbReference>
<keyword evidence="3 5" id="KW-1133">Transmembrane helix</keyword>
<sequence>MDYPTYNKVHNILCALSITSSLLVATVIVIIWYYNKESVNRVSIRLTLAMLISDALFTSASIWANYQKVGWVSTFCMWIYLFAFNSFCFLNIAIVLNLYLIFVRGRRNAMNLERFYFLAVFCLAFTLATLPAAFGVIGADPVARTCWFINEKSTSTRIWQLMTYVIPSLSCVVFCTVVLILILIHLFRQRIYFRRRVYSDPEDMESSRKSLRQQKMVNLMVARIIFYPIVIVLVRFPIVLVITFVYIRKDQPIPPWSPQTTQICDASQGFLNALVFCLDPALHSVWYSFRQKMTRQYTLSSSIDDGISNKFVRGVSKIFALKPSEDDSLSSDSFKDTEIKTQEDDEIKRLL</sequence>
<evidence type="ECO:0000256" key="2">
    <source>
        <dbReference type="ARBA" id="ARBA00022692"/>
    </source>
</evidence>
<name>A0ABR2WUQ1_9FUNG</name>
<comment type="subcellular location">
    <subcellularLocation>
        <location evidence="1">Membrane</location>
        <topology evidence="1">Multi-pass membrane protein</topology>
    </subcellularLocation>
</comment>
<protein>
    <recommendedName>
        <fullName evidence="8">G-protein coupled receptors family 2 profile 2 domain-containing protein</fullName>
    </recommendedName>
</protein>
<feature type="transmembrane region" description="Helical" evidence="5">
    <location>
        <begin position="115"/>
        <end position="138"/>
    </location>
</feature>
<gene>
    <name evidence="6" type="ORF">K7432_006565</name>
</gene>
<evidence type="ECO:0000256" key="1">
    <source>
        <dbReference type="ARBA" id="ARBA00004141"/>
    </source>
</evidence>
<keyword evidence="4 5" id="KW-0472">Membrane</keyword>
<accession>A0ABR2WUQ1</accession>
<proteinExistence type="predicted"/>
<feature type="transmembrane region" description="Helical" evidence="5">
    <location>
        <begin position="224"/>
        <end position="247"/>
    </location>
</feature>
<dbReference type="PANTHER" id="PTHR23112:SF0">
    <property type="entry name" value="TRANSMEMBRANE PROTEIN 116"/>
    <property type="match status" value="1"/>
</dbReference>
<evidence type="ECO:0000313" key="7">
    <source>
        <dbReference type="Proteomes" id="UP001479436"/>
    </source>
</evidence>
<organism evidence="6 7">
    <name type="scientific">Basidiobolus ranarum</name>
    <dbReference type="NCBI Taxonomy" id="34480"/>
    <lineage>
        <taxon>Eukaryota</taxon>
        <taxon>Fungi</taxon>
        <taxon>Fungi incertae sedis</taxon>
        <taxon>Zoopagomycota</taxon>
        <taxon>Entomophthoromycotina</taxon>
        <taxon>Basidiobolomycetes</taxon>
        <taxon>Basidiobolales</taxon>
        <taxon>Basidiobolaceae</taxon>
        <taxon>Basidiobolus</taxon>
    </lineage>
</organism>
<dbReference type="EMBL" id="JASJQH010000294">
    <property type="protein sequence ID" value="KAK9765252.1"/>
    <property type="molecule type" value="Genomic_DNA"/>
</dbReference>
<comment type="caution">
    <text evidence="6">The sequence shown here is derived from an EMBL/GenBank/DDBJ whole genome shotgun (WGS) entry which is preliminary data.</text>
</comment>
<dbReference type="Gene3D" id="1.20.1070.10">
    <property type="entry name" value="Rhodopsin 7-helix transmembrane proteins"/>
    <property type="match status" value="1"/>
</dbReference>
<feature type="transmembrane region" description="Helical" evidence="5">
    <location>
        <begin position="267"/>
        <end position="289"/>
    </location>
</feature>
<keyword evidence="7" id="KW-1185">Reference proteome</keyword>
<reference evidence="6 7" key="1">
    <citation type="submission" date="2023-04" db="EMBL/GenBank/DDBJ databases">
        <title>Genome of Basidiobolus ranarum AG-B5.</title>
        <authorList>
            <person name="Stajich J.E."/>
            <person name="Carter-House D."/>
            <person name="Gryganskyi A."/>
        </authorList>
    </citation>
    <scope>NUCLEOTIDE SEQUENCE [LARGE SCALE GENOMIC DNA]</scope>
    <source>
        <strain evidence="6 7">AG-B5</strain>
    </source>
</reference>
<feature type="transmembrane region" description="Helical" evidence="5">
    <location>
        <begin position="12"/>
        <end position="34"/>
    </location>
</feature>
<keyword evidence="2 5" id="KW-0812">Transmembrane</keyword>
<evidence type="ECO:0000313" key="6">
    <source>
        <dbReference type="EMBL" id="KAK9765252.1"/>
    </source>
</evidence>
<evidence type="ECO:0000256" key="5">
    <source>
        <dbReference type="SAM" id="Phobius"/>
    </source>
</evidence>
<dbReference type="Proteomes" id="UP001479436">
    <property type="component" value="Unassembled WGS sequence"/>
</dbReference>
<evidence type="ECO:0000256" key="3">
    <source>
        <dbReference type="ARBA" id="ARBA00022989"/>
    </source>
</evidence>
<feature type="transmembrane region" description="Helical" evidence="5">
    <location>
        <begin position="78"/>
        <end position="103"/>
    </location>
</feature>